<proteinExistence type="predicted"/>
<feature type="chain" id="PRO_5021022659" description="Lipoprotein" evidence="2">
    <location>
        <begin position="21"/>
        <end position="126"/>
    </location>
</feature>
<feature type="compositionally biased region" description="Low complexity" evidence="1">
    <location>
        <begin position="104"/>
        <end position="126"/>
    </location>
</feature>
<feature type="signal peptide" evidence="2">
    <location>
        <begin position="1"/>
        <end position="20"/>
    </location>
</feature>
<reference evidence="3 4" key="1">
    <citation type="submission" date="2019-02" db="EMBL/GenBank/DDBJ databases">
        <title>Bacterial novel species isolated from soil.</title>
        <authorList>
            <person name="Jung H.-Y."/>
        </authorList>
    </citation>
    <scope>NUCLEOTIDE SEQUENCE [LARGE SCALE GENOMIC DNA]</scope>
    <source>
        <strain evidence="3 4">1-3-3-3</strain>
    </source>
</reference>
<dbReference type="PROSITE" id="PS51257">
    <property type="entry name" value="PROKAR_LIPOPROTEIN"/>
    <property type="match status" value="1"/>
</dbReference>
<dbReference type="Proteomes" id="UP000294155">
    <property type="component" value="Unassembled WGS sequence"/>
</dbReference>
<evidence type="ECO:0000256" key="1">
    <source>
        <dbReference type="SAM" id="MobiDB-lite"/>
    </source>
</evidence>
<organism evidence="3 4">
    <name type="scientific">Hymenobacter persicinus</name>
    <dbReference type="NCBI Taxonomy" id="2025506"/>
    <lineage>
        <taxon>Bacteria</taxon>
        <taxon>Pseudomonadati</taxon>
        <taxon>Bacteroidota</taxon>
        <taxon>Cytophagia</taxon>
        <taxon>Cytophagales</taxon>
        <taxon>Hymenobacteraceae</taxon>
        <taxon>Hymenobacter</taxon>
    </lineage>
</organism>
<evidence type="ECO:0000313" key="3">
    <source>
        <dbReference type="EMBL" id="RYU77133.1"/>
    </source>
</evidence>
<feature type="compositionally biased region" description="Polar residues" evidence="1">
    <location>
        <begin position="29"/>
        <end position="38"/>
    </location>
</feature>
<evidence type="ECO:0000256" key="2">
    <source>
        <dbReference type="SAM" id="SignalP"/>
    </source>
</evidence>
<evidence type="ECO:0008006" key="5">
    <source>
        <dbReference type="Google" id="ProtNLM"/>
    </source>
</evidence>
<evidence type="ECO:0000313" key="4">
    <source>
        <dbReference type="Proteomes" id="UP000294155"/>
    </source>
</evidence>
<keyword evidence="2" id="KW-0732">Signal</keyword>
<name>A0A4Q5L9H9_9BACT</name>
<protein>
    <recommendedName>
        <fullName evidence="5">Lipoprotein</fullName>
    </recommendedName>
</protein>
<keyword evidence="4" id="KW-1185">Reference proteome</keyword>
<sequence length="126" mass="12608">MKLTQRVLLAGALAASATFAACDRARTPGTDQQTTNDFSDAPPARTIETNMDSVNNQQTVTPPSGTGSANDQQQATNQGTATPPGGVNQSTPVEGAAGGPPPAGSASYNNTKSGTNSSTTTTPGQK</sequence>
<comment type="caution">
    <text evidence="3">The sequence shown here is derived from an EMBL/GenBank/DDBJ whole genome shotgun (WGS) entry which is preliminary data.</text>
</comment>
<gene>
    <name evidence="3" type="ORF">EWM57_17930</name>
</gene>
<feature type="region of interest" description="Disordered" evidence="1">
    <location>
        <begin position="26"/>
        <end position="126"/>
    </location>
</feature>
<dbReference type="EMBL" id="SEWE01000051">
    <property type="protein sequence ID" value="RYU77133.1"/>
    <property type="molecule type" value="Genomic_DNA"/>
</dbReference>
<dbReference type="AlphaFoldDB" id="A0A4Q5L9H9"/>
<feature type="compositionally biased region" description="Polar residues" evidence="1">
    <location>
        <begin position="47"/>
        <end position="92"/>
    </location>
</feature>
<dbReference type="OrthoDB" id="885510at2"/>
<dbReference type="RefSeq" id="WP_129922594.1">
    <property type="nucleotide sequence ID" value="NZ_SEWE01000051.1"/>
</dbReference>
<accession>A0A4Q5L9H9</accession>